<comment type="caution">
    <text evidence="1">The sequence shown here is derived from an EMBL/GenBank/DDBJ whole genome shotgun (WGS) entry which is preliminary data.</text>
</comment>
<sequence>MAALVNAINRQGQYMRQQNMQLQAVEESRITRASMSRYQRRGSLFSPRGDGITHCRGQGPRDHVIIVVTTDHQVR</sequence>
<evidence type="ECO:0000313" key="2">
    <source>
        <dbReference type="Proteomes" id="UP000265520"/>
    </source>
</evidence>
<evidence type="ECO:0000313" key="1">
    <source>
        <dbReference type="EMBL" id="MCI71413.1"/>
    </source>
</evidence>
<dbReference type="EMBL" id="LXQA010795913">
    <property type="protein sequence ID" value="MCI71413.1"/>
    <property type="molecule type" value="Genomic_DNA"/>
</dbReference>
<protein>
    <submittedName>
        <fullName evidence="1">Uncharacterized protein</fullName>
    </submittedName>
</protein>
<reference evidence="1 2" key="1">
    <citation type="journal article" date="2018" name="Front. Plant Sci.">
        <title>Red Clover (Trifolium pratense) and Zigzag Clover (T. medium) - A Picture of Genomic Similarities and Differences.</title>
        <authorList>
            <person name="Dluhosova J."/>
            <person name="Istvanek J."/>
            <person name="Nedelnik J."/>
            <person name="Repkova J."/>
        </authorList>
    </citation>
    <scope>NUCLEOTIDE SEQUENCE [LARGE SCALE GENOMIC DNA]</scope>
    <source>
        <strain evidence="2">cv. 10/8</strain>
        <tissue evidence="1">Leaf</tissue>
    </source>
</reference>
<name>A0A392UD15_9FABA</name>
<feature type="non-terminal residue" evidence="1">
    <location>
        <position position="75"/>
    </location>
</feature>
<organism evidence="1 2">
    <name type="scientific">Trifolium medium</name>
    <dbReference type="NCBI Taxonomy" id="97028"/>
    <lineage>
        <taxon>Eukaryota</taxon>
        <taxon>Viridiplantae</taxon>
        <taxon>Streptophyta</taxon>
        <taxon>Embryophyta</taxon>
        <taxon>Tracheophyta</taxon>
        <taxon>Spermatophyta</taxon>
        <taxon>Magnoliopsida</taxon>
        <taxon>eudicotyledons</taxon>
        <taxon>Gunneridae</taxon>
        <taxon>Pentapetalae</taxon>
        <taxon>rosids</taxon>
        <taxon>fabids</taxon>
        <taxon>Fabales</taxon>
        <taxon>Fabaceae</taxon>
        <taxon>Papilionoideae</taxon>
        <taxon>50 kb inversion clade</taxon>
        <taxon>NPAAA clade</taxon>
        <taxon>Hologalegina</taxon>
        <taxon>IRL clade</taxon>
        <taxon>Trifolieae</taxon>
        <taxon>Trifolium</taxon>
    </lineage>
</organism>
<keyword evidence="2" id="KW-1185">Reference proteome</keyword>
<accession>A0A392UD15</accession>
<proteinExistence type="predicted"/>
<dbReference type="AlphaFoldDB" id="A0A392UD15"/>
<dbReference type="Proteomes" id="UP000265520">
    <property type="component" value="Unassembled WGS sequence"/>
</dbReference>